<evidence type="ECO:0000313" key="3">
    <source>
        <dbReference type="Proteomes" id="UP000307943"/>
    </source>
</evidence>
<evidence type="ECO:0000256" key="1">
    <source>
        <dbReference type="SAM" id="MobiDB-lite"/>
    </source>
</evidence>
<keyword evidence="3" id="KW-1185">Reference proteome</keyword>
<evidence type="ECO:0000313" key="2">
    <source>
        <dbReference type="EMBL" id="TNJ63347.1"/>
    </source>
</evidence>
<sequence length="106" mass="11512">MRLLLEEAREEEDIARIELLLKVSNAPGIAANRTPPAGLRSGGDKQPRQQPSLSGTLSNFDESAQNKLLSALDAPGPNSVETALSWWRSKISEPGTSSDAWHLHLL</sequence>
<proteinExistence type="predicted"/>
<dbReference type="RefSeq" id="WP_139605159.1">
    <property type="nucleotide sequence ID" value="NZ_VDCQ01000044.1"/>
</dbReference>
<dbReference type="EMBL" id="VDCQ01000044">
    <property type="protein sequence ID" value="TNJ63347.1"/>
    <property type="molecule type" value="Genomic_DNA"/>
</dbReference>
<protein>
    <submittedName>
        <fullName evidence="2">Uncharacterized protein</fullName>
    </submittedName>
</protein>
<feature type="compositionally biased region" description="Polar residues" evidence="1">
    <location>
        <begin position="48"/>
        <end position="59"/>
    </location>
</feature>
<dbReference type="AlphaFoldDB" id="A0A5C4T4U4"/>
<dbReference type="Proteomes" id="UP000307943">
    <property type="component" value="Unassembled WGS sequence"/>
</dbReference>
<comment type="caution">
    <text evidence="2">The sequence shown here is derived from an EMBL/GenBank/DDBJ whole genome shotgun (WGS) entry which is preliminary data.</text>
</comment>
<name>A0A5C4T4U4_9BACL</name>
<reference evidence="2 3" key="1">
    <citation type="submission" date="2019-05" db="EMBL/GenBank/DDBJ databases">
        <title>We sequenced the genome of Paenibacillus hemerocallicola KCTC 33185 for further insight into its adaptation and study the phylogeny of Paenibacillus.</title>
        <authorList>
            <person name="Narsing Rao M.P."/>
        </authorList>
    </citation>
    <scope>NUCLEOTIDE SEQUENCE [LARGE SCALE GENOMIC DNA]</scope>
    <source>
        <strain evidence="2 3">KCTC 33185</strain>
    </source>
</reference>
<feature type="region of interest" description="Disordered" evidence="1">
    <location>
        <begin position="28"/>
        <end position="59"/>
    </location>
</feature>
<accession>A0A5C4T4U4</accession>
<organism evidence="2 3">
    <name type="scientific">Paenibacillus hemerocallicola</name>
    <dbReference type="NCBI Taxonomy" id="1172614"/>
    <lineage>
        <taxon>Bacteria</taxon>
        <taxon>Bacillati</taxon>
        <taxon>Bacillota</taxon>
        <taxon>Bacilli</taxon>
        <taxon>Bacillales</taxon>
        <taxon>Paenibacillaceae</taxon>
        <taxon>Paenibacillus</taxon>
    </lineage>
</organism>
<gene>
    <name evidence="2" type="ORF">FE784_25855</name>
</gene>